<name>A0A7W7Q962_9PSEU</name>
<dbReference type="InterPro" id="IPR000873">
    <property type="entry name" value="AMP-dep_synth/lig_dom"/>
</dbReference>
<dbReference type="PROSITE" id="PS00455">
    <property type="entry name" value="AMP_BINDING"/>
    <property type="match status" value="1"/>
</dbReference>
<dbReference type="InterPro" id="IPR042099">
    <property type="entry name" value="ANL_N_sf"/>
</dbReference>
<comment type="caution">
    <text evidence="3">The sequence shown here is derived from an EMBL/GenBank/DDBJ whole genome shotgun (WGS) entry which is preliminary data.</text>
</comment>
<dbReference type="PANTHER" id="PTHR43767">
    <property type="entry name" value="LONG-CHAIN-FATTY-ACID--COA LIGASE"/>
    <property type="match status" value="1"/>
</dbReference>
<feature type="domain" description="AMP-binding enzyme C-terminal" evidence="2">
    <location>
        <begin position="418"/>
        <end position="494"/>
    </location>
</feature>
<dbReference type="GO" id="GO:0016877">
    <property type="term" value="F:ligase activity, forming carbon-sulfur bonds"/>
    <property type="evidence" value="ECO:0007669"/>
    <property type="project" value="UniProtKB-ARBA"/>
</dbReference>
<dbReference type="AlphaFoldDB" id="A0A7W7Q962"/>
<dbReference type="RefSeq" id="WP_184813477.1">
    <property type="nucleotide sequence ID" value="NZ_JACHJQ010000006.1"/>
</dbReference>
<dbReference type="PANTHER" id="PTHR43767:SF10">
    <property type="entry name" value="SURFACTIN SYNTHASE SUBUNIT 1"/>
    <property type="match status" value="1"/>
</dbReference>
<dbReference type="Proteomes" id="UP000520767">
    <property type="component" value="Unassembled WGS sequence"/>
</dbReference>
<organism evidence="3 4">
    <name type="scientific">Actinophytocola algeriensis</name>
    <dbReference type="NCBI Taxonomy" id="1768010"/>
    <lineage>
        <taxon>Bacteria</taxon>
        <taxon>Bacillati</taxon>
        <taxon>Actinomycetota</taxon>
        <taxon>Actinomycetes</taxon>
        <taxon>Pseudonocardiales</taxon>
        <taxon>Pseudonocardiaceae</taxon>
    </lineage>
</organism>
<dbReference type="Pfam" id="PF00501">
    <property type="entry name" value="AMP-binding"/>
    <property type="match status" value="1"/>
</dbReference>
<dbReference type="Gene3D" id="3.30.300.30">
    <property type="match status" value="1"/>
</dbReference>
<keyword evidence="3" id="KW-0436">Ligase</keyword>
<dbReference type="InterPro" id="IPR045851">
    <property type="entry name" value="AMP-bd_C_sf"/>
</dbReference>
<protein>
    <submittedName>
        <fullName evidence="3">Acyl-coenzyme A synthetase/AMP-(Fatty) acid ligase</fullName>
    </submittedName>
</protein>
<proteinExistence type="predicted"/>
<dbReference type="InterPro" id="IPR025110">
    <property type="entry name" value="AMP-bd_C"/>
</dbReference>
<keyword evidence="4" id="KW-1185">Reference proteome</keyword>
<dbReference type="SUPFAM" id="SSF56801">
    <property type="entry name" value="Acetyl-CoA synthetase-like"/>
    <property type="match status" value="1"/>
</dbReference>
<evidence type="ECO:0000259" key="1">
    <source>
        <dbReference type="Pfam" id="PF00501"/>
    </source>
</evidence>
<dbReference type="InterPro" id="IPR050237">
    <property type="entry name" value="ATP-dep_AMP-bd_enzyme"/>
</dbReference>
<feature type="domain" description="AMP-dependent synthetase/ligase" evidence="1">
    <location>
        <begin position="12"/>
        <end position="362"/>
    </location>
</feature>
<dbReference type="EMBL" id="JACHJQ010000006">
    <property type="protein sequence ID" value="MBB4909362.1"/>
    <property type="molecule type" value="Genomic_DNA"/>
</dbReference>
<dbReference type="Gene3D" id="3.40.50.12780">
    <property type="entry name" value="N-terminal domain of ligase-like"/>
    <property type="match status" value="1"/>
</dbReference>
<dbReference type="Pfam" id="PF13193">
    <property type="entry name" value="AMP-binding_C"/>
    <property type="match status" value="1"/>
</dbReference>
<accession>A0A7W7Q962</accession>
<dbReference type="InterPro" id="IPR020845">
    <property type="entry name" value="AMP-binding_CS"/>
</dbReference>
<evidence type="ECO:0000313" key="4">
    <source>
        <dbReference type="Proteomes" id="UP000520767"/>
    </source>
</evidence>
<evidence type="ECO:0000313" key="3">
    <source>
        <dbReference type="EMBL" id="MBB4909362.1"/>
    </source>
</evidence>
<gene>
    <name evidence="3" type="ORF">FHR82_005620</name>
</gene>
<reference evidence="3 4" key="1">
    <citation type="submission" date="2020-08" db="EMBL/GenBank/DDBJ databases">
        <title>Genomic Encyclopedia of Type Strains, Phase III (KMG-III): the genomes of soil and plant-associated and newly described type strains.</title>
        <authorList>
            <person name="Whitman W."/>
        </authorList>
    </citation>
    <scope>NUCLEOTIDE SEQUENCE [LARGE SCALE GENOMIC DNA]</scope>
    <source>
        <strain evidence="3 4">CECT 8960</strain>
    </source>
</reference>
<sequence length="508" mass="53779">MGHPSSLLGRLAEHVRDRPDATALVFGEERVSYAELDAMAGTALAGIDELGLPDGTTVAVHAAKTPRTIALLVACLRARLPILLPSAELGADMVSTLLRNADCGDMLAAETPAQTADHRVHKIDCAVSGATAGRSGARPATSDGAADGDSDGGVALLLTTSGSTGVPKIVPLTVGAVDRFTDWAIAHFGIGQPTAVLNYAPLNFDLCLLDIWATLKAGGTAVLVETDRSTNGRHLGDLVRANGIGVIQSVPMFFRLLNDSWDGEPYHSVGHVVLTGDKTSAKLLSELPRMFPAARIWNLYGCTETNDSLLHEIAPSAGGDLPVGRPLPGVDALVVDGDGNVLSGPATGELFVRTPFQTGGYLDPTGATANRFVHLEGGSRPYFRSGDLVRRDADGVFTLLGRDDFQVKVRGFRVNLEEIELIILEHDDVVEAAVIGIPDDIAGVRIHAVVRGRAPGAPNGLVLRDHCRRRLPRVAIPAAIQITQEPLPRTSTGKVDRQEIRRTVLNRS</sequence>
<evidence type="ECO:0000259" key="2">
    <source>
        <dbReference type="Pfam" id="PF13193"/>
    </source>
</evidence>